<dbReference type="EMBL" id="CP136865">
    <property type="protein sequence ID" value="WOJ95704.1"/>
    <property type="molecule type" value="Genomic_DNA"/>
</dbReference>
<evidence type="ECO:0000313" key="3">
    <source>
        <dbReference type="EMBL" id="WOJ95704.1"/>
    </source>
</evidence>
<evidence type="ECO:0000313" key="4">
    <source>
        <dbReference type="Proteomes" id="UP001626549"/>
    </source>
</evidence>
<evidence type="ECO:0000259" key="2">
    <source>
        <dbReference type="PROSITE" id="PS50110"/>
    </source>
</evidence>
<dbReference type="InterPro" id="IPR001789">
    <property type="entry name" value="Sig_transdc_resp-reg_receiver"/>
</dbReference>
<feature type="modified residue" description="4-aspartylphosphate" evidence="1">
    <location>
        <position position="64"/>
    </location>
</feature>
<accession>A0ABZ0IAY6</accession>
<dbReference type="InterPro" id="IPR035965">
    <property type="entry name" value="PAS-like_dom_sf"/>
</dbReference>
<protein>
    <submittedName>
        <fullName evidence="3">Response regulator</fullName>
    </submittedName>
</protein>
<dbReference type="Proteomes" id="UP001626549">
    <property type="component" value="Chromosome"/>
</dbReference>
<feature type="domain" description="Response regulatory" evidence="2">
    <location>
        <begin position="12"/>
        <end position="138"/>
    </location>
</feature>
<dbReference type="Pfam" id="PF00072">
    <property type="entry name" value="Response_reg"/>
    <property type="match status" value="1"/>
</dbReference>
<dbReference type="SUPFAM" id="SSF55785">
    <property type="entry name" value="PYP-like sensor domain (PAS domain)"/>
    <property type="match status" value="1"/>
</dbReference>
<dbReference type="PROSITE" id="PS50110">
    <property type="entry name" value="RESPONSE_REGULATORY"/>
    <property type="match status" value="1"/>
</dbReference>
<dbReference type="Gene3D" id="3.40.50.2300">
    <property type="match status" value="1"/>
</dbReference>
<dbReference type="RefSeq" id="WP_407326407.1">
    <property type="nucleotide sequence ID" value="NZ_CP136865.1"/>
</dbReference>
<dbReference type="SUPFAM" id="SSF52172">
    <property type="entry name" value="CheY-like"/>
    <property type="match status" value="1"/>
</dbReference>
<keyword evidence="1" id="KW-0597">Phosphoprotein</keyword>
<reference evidence="3 4" key="1">
    <citation type="submission" date="2023-10" db="EMBL/GenBank/DDBJ databases">
        <title>Two novel species belonging to the OM43/NOR5 clade.</title>
        <authorList>
            <person name="Park M."/>
        </authorList>
    </citation>
    <scope>NUCLEOTIDE SEQUENCE [LARGE SCALE GENOMIC DNA]</scope>
    <source>
        <strain evidence="3 4">IMCC45268</strain>
    </source>
</reference>
<dbReference type="SMART" id="SM00448">
    <property type="entry name" value="REC"/>
    <property type="match status" value="1"/>
</dbReference>
<keyword evidence="4" id="KW-1185">Reference proteome</keyword>
<proteinExistence type="predicted"/>
<organism evidence="3 4">
    <name type="scientific">Congregibacter brevis</name>
    <dbReference type="NCBI Taxonomy" id="3081201"/>
    <lineage>
        <taxon>Bacteria</taxon>
        <taxon>Pseudomonadati</taxon>
        <taxon>Pseudomonadota</taxon>
        <taxon>Gammaproteobacteria</taxon>
        <taxon>Cellvibrionales</taxon>
        <taxon>Halieaceae</taxon>
        <taxon>Congregibacter</taxon>
    </lineage>
</organism>
<evidence type="ECO:0000256" key="1">
    <source>
        <dbReference type="PROSITE-ProRule" id="PRU00169"/>
    </source>
</evidence>
<gene>
    <name evidence="3" type="ORF">R0137_10650</name>
</gene>
<name>A0ABZ0IAY6_9GAMM</name>
<dbReference type="InterPro" id="IPR011006">
    <property type="entry name" value="CheY-like_superfamily"/>
</dbReference>
<sequence>MPSISPFQPEYQALVVENELDFRSELIYFIEALDVGISVVAEASSFEDAKALMDRGGIDLLVTDINLTDSPRFTVGDRDGLELAAYAKDTYNIPSIFLTAFADFDPAVFNIAAACEPVGFIQKNGDHIDLQTRDHITLAVRRLEGIRRERETARQLADIGELVGRAKLYIDDDGLIYDFDSEACELLERSADELRNLHWGDVISISPPPPEGAHPLQKAFDSDEQVYLPSIAITLPTDGLFLGSVLATSSEHLRRPCKLLLLRDLGQTTRDPENWELSEGNCLIFIGVSPALDENTLDLSLDARTVMLELQSGVLARFPSSVTVSILQPKTLAVILESTSEASGHNLISTFAMEMEGMLAKRHPGLKLHAGVAGVKRHMSVRDMLYEALSALEDAQRDPTKRVHSATKKLRAS</sequence>